<dbReference type="SUPFAM" id="SSF53955">
    <property type="entry name" value="Lysozyme-like"/>
    <property type="match status" value="1"/>
</dbReference>
<keyword evidence="2" id="KW-0645">Protease</keyword>
<organism evidence="6 7">
    <name type="scientific">Yinghuangia soli</name>
    <dbReference type="NCBI Taxonomy" id="2908204"/>
    <lineage>
        <taxon>Bacteria</taxon>
        <taxon>Bacillati</taxon>
        <taxon>Actinomycetota</taxon>
        <taxon>Actinomycetes</taxon>
        <taxon>Kitasatosporales</taxon>
        <taxon>Streptomycetaceae</taxon>
        <taxon>Yinghuangia</taxon>
    </lineage>
</organism>
<comment type="caution">
    <text evidence="6">The sequence shown here is derived from an EMBL/GenBank/DDBJ whole genome shotgun (WGS) entry which is preliminary data.</text>
</comment>
<dbReference type="Pfam" id="PF00877">
    <property type="entry name" value="NLPC_P60"/>
    <property type="match status" value="1"/>
</dbReference>
<evidence type="ECO:0000256" key="4">
    <source>
        <dbReference type="ARBA" id="ARBA00022807"/>
    </source>
</evidence>
<dbReference type="EMBL" id="JAKFHA010000005">
    <property type="protein sequence ID" value="MCF2528104.1"/>
    <property type="molecule type" value="Genomic_DNA"/>
</dbReference>
<evidence type="ECO:0000313" key="7">
    <source>
        <dbReference type="Proteomes" id="UP001165378"/>
    </source>
</evidence>
<evidence type="ECO:0000256" key="1">
    <source>
        <dbReference type="ARBA" id="ARBA00007074"/>
    </source>
</evidence>
<dbReference type="Proteomes" id="UP001165378">
    <property type="component" value="Unassembled WGS sequence"/>
</dbReference>
<name>A0AA41U3J0_9ACTN</name>
<dbReference type="Gene3D" id="3.90.1720.10">
    <property type="entry name" value="endopeptidase domain like (from Nostoc punctiforme)"/>
    <property type="match status" value="1"/>
</dbReference>
<keyword evidence="3" id="KW-0378">Hydrolase</keyword>
<dbReference type="CDD" id="cd13399">
    <property type="entry name" value="Slt35-like"/>
    <property type="match status" value="1"/>
</dbReference>
<evidence type="ECO:0000256" key="3">
    <source>
        <dbReference type="ARBA" id="ARBA00022801"/>
    </source>
</evidence>
<dbReference type="SUPFAM" id="SSF54001">
    <property type="entry name" value="Cysteine proteinases"/>
    <property type="match status" value="1"/>
</dbReference>
<evidence type="ECO:0000256" key="2">
    <source>
        <dbReference type="ARBA" id="ARBA00022670"/>
    </source>
</evidence>
<dbReference type="InterPro" id="IPR023346">
    <property type="entry name" value="Lysozyme-like_dom_sf"/>
</dbReference>
<dbReference type="AlphaFoldDB" id="A0AA41U3J0"/>
<reference evidence="6" key="1">
    <citation type="submission" date="2022-01" db="EMBL/GenBank/DDBJ databases">
        <title>Genome-Based Taxonomic Classification of the Phylum Actinobacteria.</title>
        <authorList>
            <person name="Gao Y."/>
        </authorList>
    </citation>
    <scope>NUCLEOTIDE SEQUENCE</scope>
    <source>
        <strain evidence="6">KLBMP 8922</strain>
    </source>
</reference>
<dbReference type="PANTHER" id="PTHR47359:SF3">
    <property type="entry name" value="NLP_P60 DOMAIN-CONTAINING PROTEIN-RELATED"/>
    <property type="match status" value="1"/>
</dbReference>
<keyword evidence="4" id="KW-0788">Thiol protease</keyword>
<dbReference type="PROSITE" id="PS51935">
    <property type="entry name" value="NLPC_P60"/>
    <property type="match status" value="1"/>
</dbReference>
<dbReference type="InterPro" id="IPR051794">
    <property type="entry name" value="PG_Endopeptidase_C40"/>
</dbReference>
<feature type="domain" description="NlpC/P60" evidence="5">
    <location>
        <begin position="205"/>
        <end position="354"/>
    </location>
</feature>
<comment type="similarity">
    <text evidence="1">Belongs to the peptidase C40 family.</text>
</comment>
<sequence>MRPGRALVLTLVLPFLLMVAGLLVIAALAGGLPANQLVAPVNAAFNAARVPEAYREWIAKAGALCPEVTPQLLAAQMEQESGWNPTIVSPVGAQGIAQFMPGTWATWATDGDGNGTKDVWSPADAIMAAARYDCALAEQVRGYVQAGRAQGDIQDLMLAAYNAGPGRIAQYGGIPPYAETQHYVRNIRTLMDKYQDVIPDIAAGTPFGMAVVEFAMRQRGWPYSWGGGNTRGPSEGFGPNGNNIIGFDCSGLVIYAVYQASGGKISLPHLSQIQTTMGTGIVPATRGSQVDQRLMAPGDIIGIDPNRSGDYSHIGIYIGNGQMVHAPKPGDIVKVSDLSESFYANANWQVRRFG</sequence>
<proteinExistence type="inferred from homology"/>
<dbReference type="InterPro" id="IPR038765">
    <property type="entry name" value="Papain-like_cys_pep_sf"/>
</dbReference>
<dbReference type="PANTHER" id="PTHR47359">
    <property type="entry name" value="PEPTIDOGLYCAN DL-ENDOPEPTIDASE CWLO"/>
    <property type="match status" value="1"/>
</dbReference>
<dbReference type="Pfam" id="PF01464">
    <property type="entry name" value="SLT"/>
    <property type="match status" value="1"/>
</dbReference>
<dbReference type="InterPro" id="IPR000064">
    <property type="entry name" value="NLP_P60_dom"/>
</dbReference>
<dbReference type="GO" id="GO:0008234">
    <property type="term" value="F:cysteine-type peptidase activity"/>
    <property type="evidence" value="ECO:0007669"/>
    <property type="project" value="UniProtKB-KW"/>
</dbReference>
<protein>
    <submittedName>
        <fullName evidence="6">NlpC/P60 family protein</fullName>
    </submittedName>
</protein>
<evidence type="ECO:0000313" key="6">
    <source>
        <dbReference type="EMBL" id="MCF2528104.1"/>
    </source>
</evidence>
<dbReference type="RefSeq" id="WP_235052258.1">
    <property type="nucleotide sequence ID" value="NZ_JAKFHA010000005.1"/>
</dbReference>
<accession>A0AA41U3J0</accession>
<keyword evidence="7" id="KW-1185">Reference proteome</keyword>
<dbReference type="GO" id="GO:0006508">
    <property type="term" value="P:proteolysis"/>
    <property type="evidence" value="ECO:0007669"/>
    <property type="project" value="UniProtKB-KW"/>
</dbReference>
<gene>
    <name evidence="6" type="ORF">LZ495_12845</name>
</gene>
<dbReference type="Gene3D" id="1.10.530.10">
    <property type="match status" value="1"/>
</dbReference>
<dbReference type="InterPro" id="IPR008258">
    <property type="entry name" value="Transglycosylase_SLT_dom_1"/>
</dbReference>
<evidence type="ECO:0000259" key="5">
    <source>
        <dbReference type="PROSITE" id="PS51935"/>
    </source>
</evidence>